<accession>A0A1V8M7L5</accession>
<dbReference type="EMBL" id="LPUF01000001">
    <property type="protein sequence ID" value="OQK17508.1"/>
    <property type="molecule type" value="Genomic_DNA"/>
</dbReference>
<dbReference type="CDD" id="cd09757">
    <property type="entry name" value="Cas8c_I-C"/>
    <property type="match status" value="1"/>
</dbReference>
<name>A0A1V8M7L5_9GAMM</name>
<dbReference type="RefSeq" id="WP_080522118.1">
    <property type="nucleotide sequence ID" value="NZ_LPUF01000001.1"/>
</dbReference>
<dbReference type="Pfam" id="PF09709">
    <property type="entry name" value="Cas_Csd1"/>
    <property type="match status" value="1"/>
</dbReference>
<evidence type="ECO:0008006" key="4">
    <source>
        <dbReference type="Google" id="ProtNLM"/>
    </source>
</evidence>
<dbReference type="Proteomes" id="UP000191980">
    <property type="component" value="Unassembled WGS sequence"/>
</dbReference>
<reference evidence="2 3" key="1">
    <citation type="submission" date="2015-12" db="EMBL/GenBank/DDBJ databases">
        <authorList>
            <person name="Shamseldin A."/>
            <person name="Moawad H."/>
            <person name="Abd El-Rahim W.M."/>
            <person name="Sadowsky M.J."/>
        </authorList>
    </citation>
    <scope>NUCLEOTIDE SEQUENCE [LARGE SCALE GENOMIC DNA]</scope>
    <source>
        <strain evidence="2 3">WF1</strain>
    </source>
</reference>
<evidence type="ECO:0000313" key="3">
    <source>
        <dbReference type="Proteomes" id="UP000191980"/>
    </source>
</evidence>
<dbReference type="AlphaFoldDB" id="A0A1V8M7L5"/>
<gene>
    <name evidence="2" type="ORF">AU255_06430</name>
</gene>
<evidence type="ECO:0000313" key="2">
    <source>
        <dbReference type="EMBL" id="OQK17508.1"/>
    </source>
</evidence>
<feature type="region of interest" description="Disordered" evidence="1">
    <location>
        <begin position="611"/>
        <end position="635"/>
    </location>
</feature>
<dbReference type="NCBIfam" id="TIGR01863">
    <property type="entry name" value="cas_Csd1"/>
    <property type="match status" value="1"/>
</dbReference>
<dbReference type="STRING" id="1420851.AU255_06430"/>
<evidence type="ECO:0000256" key="1">
    <source>
        <dbReference type="SAM" id="MobiDB-lite"/>
    </source>
</evidence>
<protein>
    <recommendedName>
        <fullName evidence="4">Type I-C CRISPR-associated protein Cas8c/Csd1</fullName>
    </recommendedName>
</protein>
<organism evidence="2 3">
    <name type="scientific">Methyloprofundus sedimenti</name>
    <dbReference type="NCBI Taxonomy" id="1420851"/>
    <lineage>
        <taxon>Bacteria</taxon>
        <taxon>Pseudomonadati</taxon>
        <taxon>Pseudomonadota</taxon>
        <taxon>Gammaproteobacteria</taxon>
        <taxon>Methylococcales</taxon>
        <taxon>Methylococcaceae</taxon>
        <taxon>Methyloprofundus</taxon>
    </lineage>
</organism>
<sequence>MILQALVNYYERLTKKDNVLPAYGWSAEQISYCIVLNDDGSIHHIDDIRLAQQVKNKTTYQPLSLIVPAFPEGKTSGVKANYSWDNTAYVLGVSEKPNKLDEKYQLFWKQVQELDATHSKALQVLQKFPAFWDIHKQEYADWNTKDFFEKNIIFRVLSLGNQFVHDCDEFKKQWQSILDLYMGDLSSGQCLIEGKMAQIANSHKTIKGVDKAQSSGAFIVSFNKSSFESYGLKSGKNASVGTIAAFKYVTALNHLLRRGEHNKQRLKIGDTITVFWAESANKQTEVEAEEDFLGNLINSTSEETASPTDGQETQSLATVLQQVAQGIPLQKLRPDLNPATKFYVLGISPNAARLAIRFWYATTLDEMARHIGLHYQDLHLEPQFGNGLPEIWKLTYATAPIYTDNGKQKTDAEKISPQLAGNLARAIFTGQLYPQSLLSQVLVRIRLDGIVSSIRVSLCKAVINRDIRLSKKNHQEIPMSLDIEEKNPAYRMGRLFAVIEEMQKKALGEEIKATIRDRYWGAASATPALVFPMLERNMMNHLSKIRKTDSYPYGKDKKITGQKLANSLDWQIGQIKEGMETSYPKNLNLQDQGRFAIGYYHQRFTRKIKTKTGEEIDNPVTGDSEVPAQNTDVPA</sequence>
<proteinExistence type="predicted"/>
<comment type="caution">
    <text evidence="2">The sequence shown here is derived from an EMBL/GenBank/DDBJ whole genome shotgun (WGS) entry which is preliminary data.</text>
</comment>
<keyword evidence="3" id="KW-1185">Reference proteome</keyword>
<dbReference type="InterPro" id="IPR010144">
    <property type="entry name" value="CRISPR-assoc_prot_Csd1-typ"/>
</dbReference>
<dbReference type="OrthoDB" id="9778918at2"/>